<accession>A0A1G1W3T3</accession>
<dbReference type="EMBL" id="MHCN01000007">
    <property type="protein sequence ID" value="OGY22293.1"/>
    <property type="molecule type" value="Genomic_DNA"/>
</dbReference>
<dbReference type="Proteomes" id="UP000176299">
    <property type="component" value="Unassembled WGS sequence"/>
</dbReference>
<sequence length="212" mass="23715">MLYLQKGNFQKVVRSMGGSWMTSNQATFFGIIFILLTASGYYVGLSREGFRWVLLLVPVFLFMRLAMNTLDGLLSRERNTATVAGEIWNEALDVFGDTICYGSLLLVPGVPDKPVILFLILTWAAEFFGVLGKSMPGGMRRHETFGGGKPDRAVWMGLVAVILVVSPGFIKYFSYYLIFVSILVGLTSLIRIRKIIQAARGKEYKSYTWIGK</sequence>
<keyword evidence="1" id="KW-0472">Membrane</keyword>
<evidence type="ECO:0000256" key="1">
    <source>
        <dbReference type="SAM" id="Phobius"/>
    </source>
</evidence>
<dbReference type="STRING" id="1802591.A2113_03465"/>
<comment type="caution">
    <text evidence="2">The sequence shown here is derived from an EMBL/GenBank/DDBJ whole genome shotgun (WGS) entry which is preliminary data.</text>
</comment>
<organism evidence="2 3">
    <name type="scientific">Candidatus Woykebacteria bacterium GWA1_44_8</name>
    <dbReference type="NCBI Taxonomy" id="1802591"/>
    <lineage>
        <taxon>Bacteria</taxon>
        <taxon>Candidatus Woykeibacteriota</taxon>
    </lineage>
</organism>
<evidence type="ECO:0008006" key="4">
    <source>
        <dbReference type="Google" id="ProtNLM"/>
    </source>
</evidence>
<reference evidence="2 3" key="1">
    <citation type="journal article" date="2016" name="Nat. Commun.">
        <title>Thousands of microbial genomes shed light on interconnected biogeochemical processes in an aquifer system.</title>
        <authorList>
            <person name="Anantharaman K."/>
            <person name="Brown C.T."/>
            <person name="Hug L.A."/>
            <person name="Sharon I."/>
            <person name="Castelle C.J."/>
            <person name="Probst A.J."/>
            <person name="Thomas B.C."/>
            <person name="Singh A."/>
            <person name="Wilkins M.J."/>
            <person name="Karaoz U."/>
            <person name="Brodie E.L."/>
            <person name="Williams K.H."/>
            <person name="Hubbard S.S."/>
            <person name="Banfield J.F."/>
        </authorList>
    </citation>
    <scope>NUCLEOTIDE SEQUENCE [LARGE SCALE GENOMIC DNA]</scope>
</reference>
<feature type="transmembrane region" description="Helical" evidence="1">
    <location>
        <begin position="115"/>
        <end position="132"/>
    </location>
</feature>
<keyword evidence="1" id="KW-0812">Transmembrane</keyword>
<gene>
    <name evidence="2" type="ORF">A2113_03465</name>
</gene>
<protein>
    <recommendedName>
        <fullName evidence="4">CDP-alcohol phosphatidyltransferase</fullName>
    </recommendedName>
</protein>
<proteinExistence type="predicted"/>
<dbReference type="Gene3D" id="1.20.120.1760">
    <property type="match status" value="1"/>
</dbReference>
<feature type="transmembrane region" description="Helical" evidence="1">
    <location>
        <begin position="153"/>
        <end position="170"/>
    </location>
</feature>
<dbReference type="InterPro" id="IPR043130">
    <property type="entry name" value="CDP-OH_PTrfase_TM_dom"/>
</dbReference>
<feature type="transmembrane region" description="Helical" evidence="1">
    <location>
        <begin position="26"/>
        <end position="45"/>
    </location>
</feature>
<dbReference type="AlphaFoldDB" id="A0A1G1W3T3"/>
<keyword evidence="1" id="KW-1133">Transmembrane helix</keyword>
<evidence type="ECO:0000313" key="3">
    <source>
        <dbReference type="Proteomes" id="UP000176299"/>
    </source>
</evidence>
<feature type="transmembrane region" description="Helical" evidence="1">
    <location>
        <begin position="176"/>
        <end position="192"/>
    </location>
</feature>
<name>A0A1G1W3T3_9BACT</name>
<evidence type="ECO:0000313" key="2">
    <source>
        <dbReference type="EMBL" id="OGY22293.1"/>
    </source>
</evidence>
<feature type="transmembrane region" description="Helical" evidence="1">
    <location>
        <begin position="52"/>
        <end position="70"/>
    </location>
</feature>